<dbReference type="OrthoDB" id="5273847at2759"/>
<name>A0A8H4LMI5_9HYPO</name>
<proteinExistence type="predicted"/>
<reference evidence="3 4" key="1">
    <citation type="submission" date="2020-01" db="EMBL/GenBank/DDBJ databases">
        <title>Identification and distribution of gene clusters putatively required for synthesis of sphingolipid metabolism inhibitors in phylogenetically diverse species of the filamentous fungus Fusarium.</title>
        <authorList>
            <person name="Kim H.-S."/>
            <person name="Busman M."/>
            <person name="Brown D.W."/>
            <person name="Divon H."/>
            <person name="Uhlig S."/>
            <person name="Proctor R.H."/>
        </authorList>
    </citation>
    <scope>NUCLEOTIDE SEQUENCE [LARGE SCALE GENOMIC DNA]</scope>
    <source>
        <strain evidence="3 4">NRRL 20459</strain>
    </source>
</reference>
<evidence type="ECO:0000313" key="3">
    <source>
        <dbReference type="EMBL" id="KAF4470539.1"/>
    </source>
</evidence>
<protein>
    <recommendedName>
        <fullName evidence="2">DUF7600 domain-containing protein</fullName>
    </recommendedName>
</protein>
<dbReference type="Proteomes" id="UP000554235">
    <property type="component" value="Unassembled WGS sequence"/>
</dbReference>
<feature type="domain" description="DUF7600" evidence="2">
    <location>
        <begin position="336"/>
        <end position="507"/>
    </location>
</feature>
<evidence type="ECO:0000313" key="4">
    <source>
        <dbReference type="Proteomes" id="UP000554235"/>
    </source>
</evidence>
<accession>A0A8H4LMI5</accession>
<sequence>MSAPWASCILCGVPIRGLPNRPWMSEWRAIYTTLEDWDAARISGIGRVHQSHHVVPLDNSINIDVSESVVDGDWVKIELMKSSFGDGRLPQGPSLMSIKLWGYPLHTRCWDILCVHRDDFEDTAVVQALFDLCRSQPIQLGLVDWGDNYDGLWNYIRGIEELLPGEEMRMMQRFIMESPFDCDPCDIPQMRPGAFSGVGGDINEHAVAGLRMASSISKHDPFQALPPELRVQILVQQKSSDVANLRLASRAFSGIQLPEIFWRSRFWPDKELAHIFHLVQSPGLNGQWKATFKKAKALQNLPAIINRKRIWSRASFLSGLISARLRCQLSGAFLSQEESEPRALESDSHWCRAKGSVFPASLDFWCGSRALFERKLLPSRSVVGISVSSIRLHDKTYISGFRMTLWNGLAMLLGYYNPGQSTTVTWDGVPQHSNMIVGFKAALDPRGIRGLCFSTSDGLYSSWVGDHDGLPKQSVSATSLRGFGDVIIALKGGFDALKLVSLSLQRYRVQGRHRIEALSSALWYPDIPDSKLCLDGVSFRRLGLDLHSLPFSMCLFGGQDAQLLPRLTRLTIWTLVQPVVRRLYRTHIWGIGFHFEGPTNTMLLGHIPQPRQGRVLSYDLTLDSSNGERLVAVKNIYQGSTTLSGISIRTNRGRSVHISSNYREGFDEERSFSRNLCPEGCDIVGVYTVFTNEGLALFEIAKHPDLTFSRWGELCRGGSGSLAYDWNPQVIPSAILEHARNEVFTLRENLNRFERLLSCAFAWIHHYQAVHGALPDRPPGADHDMDGGGNEDGETVGASAQY</sequence>
<evidence type="ECO:0000259" key="2">
    <source>
        <dbReference type="Pfam" id="PF24539"/>
    </source>
</evidence>
<evidence type="ECO:0000256" key="1">
    <source>
        <dbReference type="SAM" id="MobiDB-lite"/>
    </source>
</evidence>
<keyword evidence="4" id="KW-1185">Reference proteome</keyword>
<dbReference type="AlphaFoldDB" id="A0A8H4LMI5"/>
<dbReference type="InterPro" id="IPR036047">
    <property type="entry name" value="F-box-like_dom_sf"/>
</dbReference>
<comment type="caution">
    <text evidence="3">The sequence shown here is derived from an EMBL/GenBank/DDBJ whole genome shotgun (WGS) entry which is preliminary data.</text>
</comment>
<dbReference type="InterPro" id="IPR056021">
    <property type="entry name" value="DUF7600"/>
</dbReference>
<gene>
    <name evidence="3" type="ORF">FALBO_2539</name>
</gene>
<dbReference type="Pfam" id="PF24539">
    <property type="entry name" value="DUF7600"/>
    <property type="match status" value="1"/>
</dbReference>
<dbReference type="EMBL" id="JAADYS010000327">
    <property type="protein sequence ID" value="KAF4470539.1"/>
    <property type="molecule type" value="Genomic_DNA"/>
</dbReference>
<organism evidence="3 4">
    <name type="scientific">Fusarium albosuccineum</name>
    <dbReference type="NCBI Taxonomy" id="1237068"/>
    <lineage>
        <taxon>Eukaryota</taxon>
        <taxon>Fungi</taxon>
        <taxon>Dikarya</taxon>
        <taxon>Ascomycota</taxon>
        <taxon>Pezizomycotina</taxon>
        <taxon>Sordariomycetes</taxon>
        <taxon>Hypocreomycetidae</taxon>
        <taxon>Hypocreales</taxon>
        <taxon>Nectriaceae</taxon>
        <taxon>Fusarium</taxon>
        <taxon>Fusarium decemcellulare species complex</taxon>
    </lineage>
</organism>
<feature type="region of interest" description="Disordered" evidence="1">
    <location>
        <begin position="775"/>
        <end position="802"/>
    </location>
</feature>
<dbReference type="SUPFAM" id="SSF81383">
    <property type="entry name" value="F-box domain"/>
    <property type="match status" value="1"/>
</dbReference>